<dbReference type="PANTHER" id="PTHR34811:SF1">
    <property type="entry name" value="MATURASE K"/>
    <property type="match status" value="1"/>
</dbReference>
<dbReference type="EMBL" id="KF848284">
    <property type="protein sequence ID" value="AHI48885.1"/>
    <property type="molecule type" value="Genomic_DNA"/>
</dbReference>
<comment type="function">
    <text evidence="3">Usually encoded in the trnK tRNA gene intron. Probably assists in splicing its own and other chloroplast group II introns.</text>
</comment>
<dbReference type="AlphaFoldDB" id="A0A0B4L8F5"/>
<dbReference type="GO" id="GO:0016301">
    <property type="term" value="F:kinase activity"/>
    <property type="evidence" value="ECO:0007669"/>
    <property type="project" value="UniProtKB-KW"/>
</dbReference>
<name>A0A0B4L8F5_ACRAU</name>
<evidence type="ECO:0000259" key="4">
    <source>
        <dbReference type="Pfam" id="PF01824"/>
    </source>
</evidence>
<sequence>SFTIFGASQKYRELNIKKDCFFYPSLLLFEENFYLMGSRQRSSGPKINLISGTFSTVAVKRVIVSMRDQKYLKFFDSKFVQNEIDRLTTDLYFYPVLNMISLMLGVSLFYQVETSIKETLEISQSIHSIFLFLEDRFPKSQYILKTDLSQNLHLETSIRLFRRQIQDVSFSHLLRIFFYRDNILSKKKKISSRERKKNNISPLFQNFYFYGIDLLIMIPWIRVWKLQVNSLLSIDRHNIIQKEKNISIYKLKSDAVCSDSYFIQNLCIHYARYRNKLIIAVEGTHFFAKKWFYYFSTLFNYHFHYRAILYQPHSSQPHLELLSTNCVSFLGYTSIAQLVTKSVCIDTTMDLYISILNKKKFYPRIPILTVTKILAKQKFCNSAGRPVGQLSWAV</sequence>
<keyword evidence="3 5" id="KW-0934">Plastid</keyword>
<protein>
    <submittedName>
        <fullName evidence="5">Maturase kinase</fullName>
    </submittedName>
</protein>
<evidence type="ECO:0000256" key="1">
    <source>
        <dbReference type="ARBA" id="ARBA00006621"/>
    </source>
</evidence>
<dbReference type="PANTHER" id="PTHR34811">
    <property type="entry name" value="MATURASE K"/>
    <property type="match status" value="1"/>
</dbReference>
<dbReference type="GO" id="GO:0006397">
    <property type="term" value="P:mRNA processing"/>
    <property type="evidence" value="ECO:0007669"/>
    <property type="project" value="UniProtKB-KW"/>
</dbReference>
<keyword evidence="3 5" id="KW-0150">Chloroplast</keyword>
<keyword evidence="2" id="KW-0507">mRNA processing</keyword>
<evidence type="ECO:0000313" key="5">
    <source>
        <dbReference type="EMBL" id="AHI48885.1"/>
    </source>
</evidence>
<dbReference type="Pfam" id="PF01824">
    <property type="entry name" value="MatK_N"/>
    <property type="match status" value="1"/>
</dbReference>
<geneLocation type="chloroplast" evidence="5"/>
<feature type="domain" description="Maturase MatK N-terminal" evidence="4">
    <location>
        <begin position="9"/>
        <end position="331"/>
    </location>
</feature>
<gene>
    <name evidence="5" type="primary">matK</name>
</gene>
<feature type="non-terminal residue" evidence="5">
    <location>
        <position position="394"/>
    </location>
</feature>
<accession>A0A0B4L8F5</accession>
<dbReference type="InterPro" id="IPR024942">
    <property type="entry name" value="Maturase_MatK_N"/>
</dbReference>
<keyword evidence="5" id="KW-0418">Kinase</keyword>
<dbReference type="GO" id="GO:0009507">
    <property type="term" value="C:chloroplast"/>
    <property type="evidence" value="ECO:0007669"/>
    <property type="project" value="InterPro"/>
</dbReference>
<proteinExistence type="inferred from homology"/>
<feature type="non-terminal residue" evidence="5">
    <location>
        <position position="1"/>
    </location>
</feature>
<comment type="similarity">
    <text evidence="1">Belongs to the intron maturase 2 family. MatK subfamily.</text>
</comment>
<keyword evidence="5" id="KW-0808">Transferase</keyword>
<evidence type="ECO:0000256" key="2">
    <source>
        <dbReference type="ARBA" id="ARBA00022664"/>
    </source>
</evidence>
<organism evidence="5">
    <name type="scientific">Acrostichum aureum</name>
    <name type="common">Golden leather fern</name>
    <dbReference type="NCBI Taxonomy" id="29594"/>
    <lineage>
        <taxon>Eukaryota</taxon>
        <taxon>Viridiplantae</taxon>
        <taxon>Streptophyta</taxon>
        <taxon>Embryophyta</taxon>
        <taxon>Tracheophyta</taxon>
        <taxon>Polypodiopsida</taxon>
        <taxon>Polypodiidae</taxon>
        <taxon>Polypodiales</taxon>
        <taxon>Pteridineae</taxon>
        <taxon>Pteridaceae</taxon>
        <taxon>Parkerioideae</taxon>
        <taxon>Acrostichum</taxon>
    </lineage>
</organism>
<dbReference type="InterPro" id="IPR002866">
    <property type="entry name" value="Maturase_MatK"/>
</dbReference>
<evidence type="ECO:0000256" key="3">
    <source>
        <dbReference type="RuleBase" id="RU004226"/>
    </source>
</evidence>
<reference evidence="5" key="1">
    <citation type="submission" date="2013-11" db="EMBL/GenBank/DDBJ databases">
        <title>DNA barcoding of Indian mangroves.</title>
        <authorList>
            <person name="Sahu S.K."/>
            <person name="Singh R."/>
            <person name="Kathiresan K."/>
        </authorList>
    </citation>
    <scope>NUCLEOTIDE SEQUENCE</scope>
    <source>
        <tissue evidence="5">Leaves</tissue>
    </source>
</reference>